<comment type="caution">
    <text evidence="5">The sequence shown here is derived from an EMBL/GenBank/DDBJ whole genome shotgun (WGS) entry which is preliminary data.</text>
</comment>
<evidence type="ECO:0000313" key="7">
    <source>
        <dbReference type="Proteomes" id="UP000572268"/>
    </source>
</evidence>
<keyword evidence="1" id="KW-0433">Leucine-rich repeat</keyword>
<proteinExistence type="predicted"/>
<reference evidence="6 7" key="1">
    <citation type="submission" date="2020-04" db="EMBL/GenBank/DDBJ databases">
        <title>Perkinsus olseni comparative genomics.</title>
        <authorList>
            <person name="Bogema D.R."/>
        </authorList>
    </citation>
    <scope>NUCLEOTIDE SEQUENCE [LARGE SCALE GENOMIC DNA]</scope>
    <source>
        <strain evidence="4">ATCC PRA-179</strain>
        <strain evidence="5">ATCC PRA-31</strain>
    </source>
</reference>
<protein>
    <submittedName>
        <fullName evidence="5">Uncharacterized protein</fullName>
    </submittedName>
</protein>
<feature type="region of interest" description="Disordered" evidence="3">
    <location>
        <begin position="507"/>
        <end position="646"/>
    </location>
</feature>
<evidence type="ECO:0000256" key="1">
    <source>
        <dbReference type="ARBA" id="ARBA00022614"/>
    </source>
</evidence>
<sequence>MPRRQSSCTLDDDLIEGPVANFSHRGLVSMPASVHFRASLVALYLQNNKLTGELSHLGKLPNLRDLDLSDNLLSALPEYSLEGCSALARVSLANNHWLVSVRGLHEVRRSLKALNLSCCPNLSNMWPVGFSLNLSVLLCDSGDLSEVQEYVCHVQPRGTGAKEEWLCWDKFLGQANQLWQEREAGYHYDTREELDITPRGSHGGFCVETAGCNALRYTENRFCAECPAVVGWENDPRGRDAVDCRNSADSWDFEDFDATRTYRREVVPISYPEVSGRRGFEHKRLRTVADARYYMQGPSRSRSRAHPVHRLSDRRDPRPPLVEVSRWEEDLSDRVYRGGTDLAAAVSCERSRRCLIFAARVGEVCSATQYRDKVAALATLTDNLRRPRRVSTSSHASYSGAVEASEVLGPLDNPVHAYDPAYQNSEKSGSSLFEDSSPTTQGVVVHHHHVREVDVEQVDVEGSDRGGHYDSRERTSIREAHGWGRGRPPVARHGSSILDRASGVEVLPSGEEGHNRRAAVGGWGDRRSVGVLPPSQGRRHSGEGHIGVPSSEERSQDGARKLQRPMRKSVAPDRGSVTERIREVVPGRQARPDQAYAHEGWEARSSGHLSRSGSVEVLPSRGRSSIEVIPRREETRRPEVLADKESAGMPDYHHYHERIEITSGPKQLVRDESVDISRVMEAAPLEESILVEEAPPPLVGSGPRPVEDDGTKSPASRLPSDRRDERPSLLTMPYRSALSTREEDALLRLHGAETTDGPASD</sequence>
<feature type="region of interest" description="Disordered" evidence="3">
    <location>
        <begin position="297"/>
        <end position="319"/>
    </location>
</feature>
<dbReference type="InterPro" id="IPR003591">
    <property type="entry name" value="Leu-rich_rpt_typical-subtyp"/>
</dbReference>
<dbReference type="AlphaFoldDB" id="A0A7J6MW66"/>
<dbReference type="InterPro" id="IPR025875">
    <property type="entry name" value="Leu-rich_rpt_4"/>
</dbReference>
<dbReference type="InterPro" id="IPR001611">
    <property type="entry name" value="Leu-rich_rpt"/>
</dbReference>
<dbReference type="InterPro" id="IPR032675">
    <property type="entry name" value="LRR_dom_sf"/>
</dbReference>
<feature type="compositionally biased region" description="Polar residues" evidence="3">
    <location>
        <begin position="422"/>
        <end position="440"/>
    </location>
</feature>
<dbReference type="EMBL" id="JABANN010000011">
    <property type="protein sequence ID" value="KAF4675686.1"/>
    <property type="molecule type" value="Genomic_DNA"/>
</dbReference>
<evidence type="ECO:0000313" key="6">
    <source>
        <dbReference type="Proteomes" id="UP000570595"/>
    </source>
</evidence>
<gene>
    <name evidence="5" type="ORF">FOL46_000454</name>
    <name evidence="4" type="ORF">FOZ61_008456</name>
</gene>
<dbReference type="Proteomes" id="UP000570595">
    <property type="component" value="Unassembled WGS sequence"/>
</dbReference>
<dbReference type="PROSITE" id="PS51450">
    <property type="entry name" value="LRR"/>
    <property type="match status" value="1"/>
</dbReference>
<feature type="compositionally biased region" description="Basic and acidic residues" evidence="3">
    <location>
        <begin position="576"/>
        <end position="585"/>
    </location>
</feature>
<evidence type="ECO:0000313" key="5">
    <source>
        <dbReference type="EMBL" id="KAF4675686.1"/>
    </source>
</evidence>
<feature type="region of interest" description="Disordered" evidence="3">
    <location>
        <begin position="690"/>
        <end position="761"/>
    </location>
</feature>
<feature type="compositionally biased region" description="Basic and acidic residues" evidence="3">
    <location>
        <begin position="740"/>
        <end position="753"/>
    </location>
</feature>
<feature type="compositionally biased region" description="Basic and acidic residues" evidence="3">
    <location>
        <begin position="551"/>
        <end position="560"/>
    </location>
</feature>
<name>A0A7J6MW66_PEROL</name>
<evidence type="ECO:0000256" key="2">
    <source>
        <dbReference type="ARBA" id="ARBA00022737"/>
    </source>
</evidence>
<evidence type="ECO:0000256" key="3">
    <source>
        <dbReference type="SAM" id="MobiDB-lite"/>
    </source>
</evidence>
<dbReference type="Proteomes" id="UP000572268">
    <property type="component" value="Unassembled WGS sequence"/>
</dbReference>
<keyword evidence="2" id="KW-0677">Repeat</keyword>
<dbReference type="EMBL" id="JABAHT010000056">
    <property type="protein sequence ID" value="KAF4667305.1"/>
    <property type="molecule type" value="Genomic_DNA"/>
</dbReference>
<dbReference type="Gene3D" id="3.80.10.10">
    <property type="entry name" value="Ribonuclease Inhibitor"/>
    <property type="match status" value="1"/>
</dbReference>
<feature type="compositionally biased region" description="Basic and acidic residues" evidence="3">
    <location>
        <begin position="629"/>
        <end position="646"/>
    </location>
</feature>
<dbReference type="Pfam" id="PF12799">
    <property type="entry name" value="LRR_4"/>
    <property type="match status" value="1"/>
</dbReference>
<feature type="region of interest" description="Disordered" evidence="3">
    <location>
        <begin position="415"/>
        <end position="440"/>
    </location>
</feature>
<dbReference type="SMART" id="SM00369">
    <property type="entry name" value="LRR_TYP"/>
    <property type="match status" value="1"/>
</dbReference>
<dbReference type="SUPFAM" id="SSF52058">
    <property type="entry name" value="L domain-like"/>
    <property type="match status" value="1"/>
</dbReference>
<organism evidence="5 7">
    <name type="scientific">Perkinsus olseni</name>
    <name type="common">Perkinsus atlanticus</name>
    <dbReference type="NCBI Taxonomy" id="32597"/>
    <lineage>
        <taxon>Eukaryota</taxon>
        <taxon>Sar</taxon>
        <taxon>Alveolata</taxon>
        <taxon>Perkinsozoa</taxon>
        <taxon>Perkinsea</taxon>
        <taxon>Perkinsida</taxon>
        <taxon>Perkinsidae</taxon>
        <taxon>Perkinsus</taxon>
    </lineage>
</organism>
<evidence type="ECO:0000313" key="4">
    <source>
        <dbReference type="EMBL" id="KAF4667305.1"/>
    </source>
</evidence>
<accession>A0A7J6MW66</accession>